<name>A0AAE0ZB30_9GAST</name>
<dbReference type="InterPro" id="IPR011989">
    <property type="entry name" value="ARM-like"/>
</dbReference>
<keyword evidence="2 4" id="KW-0863">Zinc-finger</keyword>
<dbReference type="AlphaFoldDB" id="A0AAE0ZB30"/>
<evidence type="ECO:0000259" key="5">
    <source>
        <dbReference type="PROSITE" id="PS50178"/>
    </source>
</evidence>
<evidence type="ECO:0000313" key="6">
    <source>
        <dbReference type="EMBL" id="KAK3765636.1"/>
    </source>
</evidence>
<accession>A0AAE0ZB30</accession>
<proteinExistence type="predicted"/>
<dbReference type="Pfam" id="PF01363">
    <property type="entry name" value="FYVE"/>
    <property type="match status" value="1"/>
</dbReference>
<dbReference type="SMART" id="SM00064">
    <property type="entry name" value="FYVE"/>
    <property type="match status" value="1"/>
</dbReference>
<protein>
    <recommendedName>
        <fullName evidence="5">FYVE-type domain-containing protein</fullName>
    </recommendedName>
</protein>
<evidence type="ECO:0000256" key="2">
    <source>
        <dbReference type="ARBA" id="ARBA00022771"/>
    </source>
</evidence>
<dbReference type="InterPro" id="IPR000306">
    <property type="entry name" value="Znf_FYVE"/>
</dbReference>
<dbReference type="PANTHER" id="PTHR39490:SF9">
    <property type="entry name" value="FYVE-TYPE DOMAIN-CONTAINING PROTEIN"/>
    <property type="match status" value="1"/>
</dbReference>
<dbReference type="SMART" id="SM00185">
    <property type="entry name" value="ARM"/>
    <property type="match status" value="4"/>
</dbReference>
<evidence type="ECO:0000256" key="1">
    <source>
        <dbReference type="ARBA" id="ARBA00022723"/>
    </source>
</evidence>
<dbReference type="InterPro" id="IPR016024">
    <property type="entry name" value="ARM-type_fold"/>
</dbReference>
<dbReference type="Gene3D" id="1.25.10.10">
    <property type="entry name" value="Leucine-rich Repeat Variant"/>
    <property type="match status" value="2"/>
</dbReference>
<keyword evidence="1" id="KW-0479">Metal-binding</keyword>
<evidence type="ECO:0000256" key="4">
    <source>
        <dbReference type="PROSITE-ProRule" id="PRU00091"/>
    </source>
</evidence>
<dbReference type="InterPro" id="IPR052113">
    <property type="entry name" value="FYVE-type_Zinc_Finger"/>
</dbReference>
<dbReference type="PANTHER" id="PTHR39490">
    <property type="entry name" value="ARRESTIN DOMAIN-CONTAINING PROTEIN D"/>
    <property type="match status" value="1"/>
</dbReference>
<keyword evidence="7" id="KW-1185">Reference proteome</keyword>
<gene>
    <name evidence="6" type="ORF">RRG08_063674</name>
</gene>
<evidence type="ECO:0000256" key="3">
    <source>
        <dbReference type="ARBA" id="ARBA00022833"/>
    </source>
</evidence>
<feature type="domain" description="FYVE-type" evidence="5">
    <location>
        <begin position="38"/>
        <end position="98"/>
    </location>
</feature>
<dbReference type="Proteomes" id="UP001283361">
    <property type="component" value="Unassembled WGS sequence"/>
</dbReference>
<dbReference type="InterPro" id="IPR017455">
    <property type="entry name" value="Znf_FYVE-rel"/>
</dbReference>
<keyword evidence="3" id="KW-0862">Zinc</keyword>
<dbReference type="InterPro" id="IPR000225">
    <property type="entry name" value="Armadillo"/>
</dbReference>
<dbReference type="Gene3D" id="3.30.40.10">
    <property type="entry name" value="Zinc/RING finger domain, C3HC4 (zinc finger)"/>
    <property type="match status" value="1"/>
</dbReference>
<dbReference type="GO" id="GO:0008270">
    <property type="term" value="F:zinc ion binding"/>
    <property type="evidence" value="ECO:0007669"/>
    <property type="project" value="UniProtKB-KW"/>
</dbReference>
<dbReference type="EMBL" id="JAWDGP010004279">
    <property type="protein sequence ID" value="KAK3765636.1"/>
    <property type="molecule type" value="Genomic_DNA"/>
</dbReference>
<dbReference type="InterPro" id="IPR011011">
    <property type="entry name" value="Znf_FYVE_PHD"/>
</dbReference>
<sequence length="466" mass="51029">MDYIKLEGYTVLPARVEGSPDVFQCPRFVLMKPAWIPDSDSSFCNLCNVKFSQIKRKHHCRMCGAVRCAKCCNEKISLPQLGLVEPERVCEDCRDVCRTVSRARSSLESVLIDAAKCLASFCQQDKQIKHVVELGGMQSLIMLAVTENVGVLAHVASGLHTLSTHPSLHKYLAEAGAIKAICRILSRIGDSREEVAIDAISALMIFCRSQDLKNKALNDGGLKSLLSLCWSERAAISLLAISTLGLIVENTGNHEAIFESQHDAVARLLQMTTSEDEQIQEVTLKTLAFLSMGGPVHKHKLLQEDFSTGRCLERAFNSCPSNSQILSNAACVIANLATSEEDQMAMHELMAAVSRKLPGSERHTELMCHLTRALANFSQFKPNVFHLLDAVPAVMSHVLRSGPAPAREQALRFLLNLLAHAPDQVSSLLVKNDAYIFLTTLGESKSLLENVSSSLAHSAPAVMKPM</sequence>
<dbReference type="SUPFAM" id="SSF48371">
    <property type="entry name" value="ARM repeat"/>
    <property type="match status" value="1"/>
</dbReference>
<dbReference type="SUPFAM" id="SSF57903">
    <property type="entry name" value="FYVE/PHD zinc finger"/>
    <property type="match status" value="1"/>
</dbReference>
<dbReference type="PROSITE" id="PS50178">
    <property type="entry name" value="ZF_FYVE"/>
    <property type="match status" value="1"/>
</dbReference>
<evidence type="ECO:0000313" key="7">
    <source>
        <dbReference type="Proteomes" id="UP001283361"/>
    </source>
</evidence>
<dbReference type="InterPro" id="IPR013083">
    <property type="entry name" value="Znf_RING/FYVE/PHD"/>
</dbReference>
<comment type="caution">
    <text evidence="6">The sequence shown here is derived from an EMBL/GenBank/DDBJ whole genome shotgun (WGS) entry which is preliminary data.</text>
</comment>
<organism evidence="6 7">
    <name type="scientific">Elysia crispata</name>
    <name type="common">lettuce slug</name>
    <dbReference type="NCBI Taxonomy" id="231223"/>
    <lineage>
        <taxon>Eukaryota</taxon>
        <taxon>Metazoa</taxon>
        <taxon>Spiralia</taxon>
        <taxon>Lophotrochozoa</taxon>
        <taxon>Mollusca</taxon>
        <taxon>Gastropoda</taxon>
        <taxon>Heterobranchia</taxon>
        <taxon>Euthyneura</taxon>
        <taxon>Panpulmonata</taxon>
        <taxon>Sacoglossa</taxon>
        <taxon>Placobranchoidea</taxon>
        <taxon>Plakobranchidae</taxon>
        <taxon>Elysia</taxon>
    </lineage>
</organism>
<reference evidence="6" key="1">
    <citation type="journal article" date="2023" name="G3 (Bethesda)">
        <title>A reference genome for the long-term kleptoplast-retaining sea slug Elysia crispata morphotype clarki.</title>
        <authorList>
            <person name="Eastman K.E."/>
            <person name="Pendleton A.L."/>
            <person name="Shaikh M.A."/>
            <person name="Suttiyut T."/>
            <person name="Ogas R."/>
            <person name="Tomko P."/>
            <person name="Gavelis G."/>
            <person name="Widhalm J.R."/>
            <person name="Wisecaver J.H."/>
        </authorList>
    </citation>
    <scope>NUCLEOTIDE SEQUENCE</scope>
    <source>
        <strain evidence="6">ECLA1</strain>
    </source>
</reference>